<dbReference type="KEGG" id="taut:V4D30_05860"/>
<dbReference type="EMBL" id="CP144373">
    <property type="protein sequence ID" value="XCH45858.1"/>
    <property type="molecule type" value="Genomic_DNA"/>
</dbReference>
<reference evidence="4" key="1">
    <citation type="submission" date="2024-01" db="EMBL/GenBank/DDBJ databases">
        <title>The first autotrophic representatives of the genus Thermodesulfovibrio.</title>
        <authorList>
            <person name="Maltseva A.I."/>
            <person name="Elcheninov A.G."/>
            <person name="Kublanov I.V."/>
            <person name="Lebedinsky A.V."/>
            <person name="Frolov E.N."/>
        </authorList>
    </citation>
    <scope>NUCLEOTIDE SEQUENCE</scope>
    <source>
        <strain evidence="4">3907-1M</strain>
    </source>
</reference>
<dbReference type="RefSeq" id="WP_353683400.1">
    <property type="nucleotide sequence ID" value="NZ_CP144373.1"/>
</dbReference>
<dbReference type="InterPro" id="IPR027417">
    <property type="entry name" value="P-loop_NTPase"/>
</dbReference>
<keyword evidence="2" id="KW-0812">Transmembrane</keyword>
<feature type="domain" description="Rad50/SbcC-type AAA" evidence="3">
    <location>
        <begin position="6"/>
        <end position="239"/>
    </location>
</feature>
<proteinExistence type="predicted"/>
<dbReference type="AlphaFoldDB" id="A0AAU8GTG9"/>
<organism evidence="4">
    <name type="scientific">Thermodesulfovibrio autotrophicus</name>
    <dbReference type="NCBI Taxonomy" id="3118333"/>
    <lineage>
        <taxon>Bacteria</taxon>
        <taxon>Pseudomonadati</taxon>
        <taxon>Nitrospirota</taxon>
        <taxon>Thermodesulfovibrionia</taxon>
        <taxon>Thermodesulfovibrionales</taxon>
        <taxon>Thermodesulfovibrionaceae</taxon>
        <taxon>Thermodesulfovibrio</taxon>
    </lineage>
</organism>
<keyword evidence="2" id="KW-1133">Transmembrane helix</keyword>
<dbReference type="InterPro" id="IPR038729">
    <property type="entry name" value="Rad50/SbcC_AAA"/>
</dbReference>
<feature type="transmembrane region" description="Helical" evidence="2">
    <location>
        <begin position="320"/>
        <end position="337"/>
    </location>
</feature>
<dbReference type="Gene3D" id="3.40.50.300">
    <property type="entry name" value="P-loop containing nucleotide triphosphate hydrolases"/>
    <property type="match status" value="2"/>
</dbReference>
<dbReference type="PANTHER" id="PTHR41259">
    <property type="entry name" value="DOUBLE-STRAND BREAK REPAIR RAD50 ATPASE, PUTATIVE-RELATED"/>
    <property type="match status" value="1"/>
</dbReference>
<gene>
    <name evidence="4" type="ORF">V4D30_05860</name>
</gene>
<evidence type="ECO:0000313" key="4">
    <source>
        <dbReference type="EMBL" id="XCH45858.1"/>
    </source>
</evidence>
<feature type="coiled-coil region" evidence="1">
    <location>
        <begin position="453"/>
        <end position="511"/>
    </location>
</feature>
<accession>A0AAU8GTG9</accession>
<dbReference type="GO" id="GO:0006302">
    <property type="term" value="P:double-strand break repair"/>
    <property type="evidence" value="ECO:0007669"/>
    <property type="project" value="InterPro"/>
</dbReference>
<dbReference type="CDD" id="cd00267">
    <property type="entry name" value="ABC_ATPase"/>
    <property type="match status" value="1"/>
</dbReference>
<dbReference type="SUPFAM" id="SSF52540">
    <property type="entry name" value="P-loop containing nucleoside triphosphate hydrolases"/>
    <property type="match status" value="1"/>
</dbReference>
<keyword evidence="2" id="KW-0472">Membrane</keyword>
<dbReference type="Pfam" id="PF13476">
    <property type="entry name" value="AAA_23"/>
    <property type="match status" value="1"/>
</dbReference>
<dbReference type="PANTHER" id="PTHR41259:SF1">
    <property type="entry name" value="DOUBLE-STRAND BREAK REPAIR RAD50 ATPASE, PUTATIVE-RELATED"/>
    <property type="match status" value="1"/>
</dbReference>
<dbReference type="GO" id="GO:0016887">
    <property type="term" value="F:ATP hydrolysis activity"/>
    <property type="evidence" value="ECO:0007669"/>
    <property type="project" value="InterPro"/>
</dbReference>
<evidence type="ECO:0000256" key="1">
    <source>
        <dbReference type="SAM" id="Coils"/>
    </source>
</evidence>
<evidence type="ECO:0000256" key="2">
    <source>
        <dbReference type="SAM" id="Phobius"/>
    </source>
</evidence>
<keyword evidence="1" id="KW-0175">Coiled coil</keyword>
<feature type="coiled-coil region" evidence="1">
    <location>
        <begin position="181"/>
        <end position="309"/>
    </location>
</feature>
<name>A0AAU8GTG9_9BACT</name>
<protein>
    <submittedName>
        <fullName evidence="4">AAA family ATPase</fullName>
    </submittedName>
</protein>
<evidence type="ECO:0000259" key="3">
    <source>
        <dbReference type="Pfam" id="PF13476"/>
    </source>
</evidence>
<sequence length="669" mass="78315">MIKIKRILIENVGIYRQREFIFEHPCCLIVDRNEAGKSLLANSILEALYPLKSSHLLNNGNITIEIESENDFYQIIRGSNGYRILKNGNPLKFETKNKGRIVKKSPGEIIFNLSREVFINTSFLTQKAGVNTKELYSITSFLERAIDTGFQDTSASVALAKIKEALHESIHAGSLFPFATKGKLDTAIKSWKEKLAQYQEKKSHLKSLTELQADIIEKYAQTMHELEKINNKLTKIESNYATWKIQRDNLYRRELEKLERRNQELKEFEKLVDFYKNFENLKSEEQQFIILYENEIQTLLQSLKSKQQRQKEIKILSKKLYLLVLIIALLSIIAGFINKIFYSGILLSIPLLFYQLKLYSENKKLTNEIKELQLKNTSLSEHAQQLISKFSINDASEFFSIFKKMNMHKAEIKEFIENAKKTEDYKKNLLSEEEIKFYESRILTDGEINYEDIEKYEQKKDELLRTKEELKDKIHQLQRDYEKIIQRRKEIEELDEKIEASEKYLKTLERFKKALQKSFEVIETITEKHHEVWAERLNVSASELLSKITGKTVNISFSKDLSFNIKVPEIEYDLSEKEIETKLSGGMVEQIYLTVRLILAQALSKNIKIPLILDEPFAHSDDERFIRGMKYLIQEIAKSNQVIILSCHQNRLNLLKELEGDFKLISVNT</sequence>
<feature type="coiled-coil region" evidence="1">
    <location>
        <begin position="355"/>
        <end position="389"/>
    </location>
</feature>